<gene>
    <name evidence="4" type="ORF">MF646_01640</name>
</gene>
<accession>A0A9X2CP60</accession>
<name>A0A9X2CP60_9BACI</name>
<dbReference type="GO" id="GO:0031411">
    <property type="term" value="C:gas vesicle"/>
    <property type="evidence" value="ECO:0007669"/>
    <property type="project" value="UniProtKB-SubCell"/>
</dbReference>
<comment type="subcellular location">
    <subcellularLocation>
        <location evidence="2">Gas vesicle</location>
    </subcellularLocation>
</comment>
<evidence type="ECO:0000256" key="2">
    <source>
        <dbReference type="ARBA" id="ARBA00035108"/>
    </source>
</evidence>
<keyword evidence="1" id="KW-0304">Gas vesicle</keyword>
<dbReference type="InterPro" id="IPR007805">
    <property type="entry name" value="GvpK"/>
</dbReference>
<sequence length="95" mass="10844">MSDSTFLPNEKLNFNSENIEQGLAKLVLTVIELLRQLVERQALRRVEGGTLSDDEIEELGFTLMKLEEKMKEIKRIFNLEGEELNIDLGPLGNLL</sequence>
<comment type="similarity">
    <text evidence="3">Belongs to the gas vesicle GvpK family.</text>
</comment>
<dbReference type="AlphaFoldDB" id="A0A9X2CP60"/>
<evidence type="ECO:0000313" key="4">
    <source>
        <dbReference type="EMBL" id="MCL7745812.1"/>
    </source>
</evidence>
<evidence type="ECO:0000256" key="1">
    <source>
        <dbReference type="ARBA" id="ARBA00022987"/>
    </source>
</evidence>
<comment type="caution">
    <text evidence="4">The sequence shown here is derived from an EMBL/GenBank/DDBJ whole genome shotgun (WGS) entry which is preliminary data.</text>
</comment>
<evidence type="ECO:0000313" key="5">
    <source>
        <dbReference type="Proteomes" id="UP001139150"/>
    </source>
</evidence>
<reference evidence="4" key="1">
    <citation type="submission" date="2022-02" db="EMBL/GenBank/DDBJ databases">
        <title>Halalkalibacter sp. nov. isolated from Lonar Lake, India.</title>
        <authorList>
            <person name="Joshi A."/>
            <person name="Thite S."/>
            <person name="Lodha T."/>
        </authorList>
    </citation>
    <scope>NUCLEOTIDE SEQUENCE</scope>
    <source>
        <strain evidence="4">MEB205</strain>
    </source>
</reference>
<dbReference type="RefSeq" id="WP_250094753.1">
    <property type="nucleotide sequence ID" value="NZ_JAKRYL010000002.1"/>
</dbReference>
<dbReference type="PANTHER" id="PTHR40137">
    <property type="entry name" value="PROTEIN GVPK 1"/>
    <property type="match status" value="1"/>
</dbReference>
<dbReference type="GO" id="GO:0031412">
    <property type="term" value="P:gas vesicle organization"/>
    <property type="evidence" value="ECO:0007669"/>
    <property type="project" value="InterPro"/>
</dbReference>
<dbReference type="Proteomes" id="UP001139150">
    <property type="component" value="Unassembled WGS sequence"/>
</dbReference>
<dbReference type="PANTHER" id="PTHR40137:SF2">
    <property type="entry name" value="PROTEIN GVPK 1"/>
    <property type="match status" value="1"/>
</dbReference>
<organism evidence="4 5">
    <name type="scientific">Halalkalibacter alkaliphilus</name>
    <dbReference type="NCBI Taxonomy" id="2917993"/>
    <lineage>
        <taxon>Bacteria</taxon>
        <taxon>Bacillati</taxon>
        <taxon>Bacillota</taxon>
        <taxon>Bacilli</taxon>
        <taxon>Bacillales</taxon>
        <taxon>Bacillaceae</taxon>
        <taxon>Halalkalibacter</taxon>
    </lineage>
</organism>
<keyword evidence="5" id="KW-1185">Reference proteome</keyword>
<protein>
    <submittedName>
        <fullName evidence="4">Gas vesicle protein K</fullName>
    </submittedName>
</protein>
<dbReference type="EMBL" id="JAKRYL010000002">
    <property type="protein sequence ID" value="MCL7745812.1"/>
    <property type="molecule type" value="Genomic_DNA"/>
</dbReference>
<proteinExistence type="inferred from homology"/>
<dbReference type="Pfam" id="PF05121">
    <property type="entry name" value="GvpK"/>
    <property type="match status" value="1"/>
</dbReference>
<evidence type="ECO:0000256" key="3">
    <source>
        <dbReference type="ARBA" id="ARBA00035659"/>
    </source>
</evidence>